<evidence type="ECO:0000313" key="2">
    <source>
        <dbReference type="Proteomes" id="UP000317318"/>
    </source>
</evidence>
<name>A0A517R7Q9_9PLAN</name>
<sequence>MSRFHLDRRTFLRGTGIALALPMLESMRVGGTARAADAADVPKRMLCMNFPLGIHRNFLYPKKTGTDFESTPYLEPLDEFRGQFSIFGGMQHPDVDGGHSATASFLTAAPHPGGSSFKNTISVDQYAAEQIGHLTRYGSLTLSIKGNGGLSWSRDGVMIPADDSPSKVFQRLFMEGSKQEQAQQVARLRDGQSIMDLVRDQAKRVEGKLGKRDKETLDQYFTAVRDLEGRLVKGEDWAKRPKPKVDVKKPNDISDKADFVGRTRLMYDMIYLALQTDSTRLVTVQMAGDASVPPIDGVDEGWHPLSHHGRDPDKLEQLKKIEVEEFKEIANLMGRLRDSNEGDESILDRTSILFGSNLGDANSHHNRNLPIIVAGGGFKHQGHVGYDQAKAPPVCNAFVSMLQNLGLETDEFASSTGTLTELG</sequence>
<dbReference type="OrthoDB" id="9146593at2"/>
<organism evidence="1 2">
    <name type="scientific">Stratiformator vulcanicus</name>
    <dbReference type="NCBI Taxonomy" id="2527980"/>
    <lineage>
        <taxon>Bacteria</taxon>
        <taxon>Pseudomonadati</taxon>
        <taxon>Planctomycetota</taxon>
        <taxon>Planctomycetia</taxon>
        <taxon>Planctomycetales</taxon>
        <taxon>Planctomycetaceae</taxon>
        <taxon>Stratiformator</taxon>
    </lineage>
</organism>
<dbReference type="PROSITE" id="PS51318">
    <property type="entry name" value="TAT"/>
    <property type="match status" value="1"/>
</dbReference>
<keyword evidence="2" id="KW-1185">Reference proteome</keyword>
<protein>
    <recommendedName>
        <fullName evidence="3">Secreted protein containing DUF1552</fullName>
    </recommendedName>
</protein>
<dbReference type="KEGG" id="svp:Pan189_43410"/>
<dbReference type="InterPro" id="IPR006311">
    <property type="entry name" value="TAT_signal"/>
</dbReference>
<reference evidence="1 2" key="1">
    <citation type="submission" date="2019-02" db="EMBL/GenBank/DDBJ databases">
        <title>Deep-cultivation of Planctomycetes and their phenomic and genomic characterization uncovers novel biology.</title>
        <authorList>
            <person name="Wiegand S."/>
            <person name="Jogler M."/>
            <person name="Boedeker C."/>
            <person name="Pinto D."/>
            <person name="Vollmers J."/>
            <person name="Rivas-Marin E."/>
            <person name="Kohn T."/>
            <person name="Peeters S.H."/>
            <person name="Heuer A."/>
            <person name="Rast P."/>
            <person name="Oberbeckmann S."/>
            <person name="Bunk B."/>
            <person name="Jeske O."/>
            <person name="Meyerdierks A."/>
            <person name="Storesund J.E."/>
            <person name="Kallscheuer N."/>
            <person name="Luecker S."/>
            <person name="Lage O.M."/>
            <person name="Pohl T."/>
            <person name="Merkel B.J."/>
            <person name="Hornburger P."/>
            <person name="Mueller R.-W."/>
            <person name="Bruemmer F."/>
            <person name="Labrenz M."/>
            <person name="Spormann A.M."/>
            <person name="Op den Camp H."/>
            <person name="Overmann J."/>
            <person name="Amann R."/>
            <person name="Jetten M.S.M."/>
            <person name="Mascher T."/>
            <person name="Medema M.H."/>
            <person name="Devos D.P."/>
            <person name="Kaster A.-K."/>
            <person name="Ovreas L."/>
            <person name="Rohde M."/>
            <person name="Galperin M.Y."/>
            <person name="Jogler C."/>
        </authorList>
    </citation>
    <scope>NUCLEOTIDE SEQUENCE [LARGE SCALE GENOMIC DNA]</scope>
    <source>
        <strain evidence="1 2">Pan189</strain>
    </source>
</reference>
<proteinExistence type="predicted"/>
<accession>A0A517R7Q9</accession>
<dbReference type="InterPro" id="IPR011447">
    <property type="entry name" value="DUF1552"/>
</dbReference>
<dbReference type="Proteomes" id="UP000317318">
    <property type="component" value="Chromosome"/>
</dbReference>
<dbReference type="EMBL" id="CP036268">
    <property type="protein sequence ID" value="QDT39929.1"/>
    <property type="molecule type" value="Genomic_DNA"/>
</dbReference>
<dbReference type="Pfam" id="PF07586">
    <property type="entry name" value="HXXSHH"/>
    <property type="match status" value="1"/>
</dbReference>
<evidence type="ECO:0008006" key="3">
    <source>
        <dbReference type="Google" id="ProtNLM"/>
    </source>
</evidence>
<gene>
    <name evidence="1" type="ORF">Pan189_43410</name>
</gene>
<dbReference type="AlphaFoldDB" id="A0A517R7Q9"/>
<dbReference type="RefSeq" id="WP_145366035.1">
    <property type="nucleotide sequence ID" value="NZ_CP036268.1"/>
</dbReference>
<evidence type="ECO:0000313" key="1">
    <source>
        <dbReference type="EMBL" id="QDT39929.1"/>
    </source>
</evidence>